<dbReference type="InterPro" id="IPR017972">
    <property type="entry name" value="Cyt_P450_CS"/>
</dbReference>
<evidence type="ECO:0000256" key="4">
    <source>
        <dbReference type="ARBA" id="ARBA00022723"/>
    </source>
</evidence>
<keyword evidence="6 9" id="KW-0408">Iron</keyword>
<reference evidence="11 13" key="2">
    <citation type="submission" date="2017-02" db="EMBL/GenBank/DDBJ databases">
        <title>Amycolatopsis azurea DSM 43854 draft genome.</title>
        <authorList>
            <person name="Mayilraj S."/>
        </authorList>
    </citation>
    <scope>NUCLEOTIDE SEQUENCE [LARGE SCALE GENOMIC DNA]</scope>
    <source>
        <strain evidence="11 13">DSM 43854</strain>
    </source>
</reference>
<accession>M2PZK9</accession>
<dbReference type="EMBL" id="ANMG01000050">
    <property type="protein sequence ID" value="EMD25135.1"/>
    <property type="molecule type" value="Genomic_DNA"/>
</dbReference>
<evidence type="ECO:0000256" key="3">
    <source>
        <dbReference type="ARBA" id="ARBA00022617"/>
    </source>
</evidence>
<comment type="caution">
    <text evidence="10">The sequence shown here is derived from an EMBL/GenBank/DDBJ whole genome shotgun (WGS) entry which is preliminary data.</text>
</comment>
<evidence type="ECO:0000313" key="12">
    <source>
        <dbReference type="Proteomes" id="UP000014137"/>
    </source>
</evidence>
<comment type="function">
    <text evidence="8">Involved in the coupling of aromatic side chains of the heptapeptide of vancomycin.</text>
</comment>
<keyword evidence="3 9" id="KW-0349">Heme</keyword>
<dbReference type="PRINTS" id="PR00359">
    <property type="entry name" value="BP450"/>
</dbReference>
<keyword evidence="13" id="KW-1185">Reference proteome</keyword>
<evidence type="ECO:0000313" key="13">
    <source>
        <dbReference type="Proteomes" id="UP000188551"/>
    </source>
</evidence>
<dbReference type="FunFam" id="1.10.630.10:FF:000018">
    <property type="entry name" value="Cytochrome P450 monooxygenase"/>
    <property type="match status" value="1"/>
</dbReference>
<reference evidence="10 12" key="1">
    <citation type="submission" date="2012-10" db="EMBL/GenBank/DDBJ databases">
        <title>Genome assembly of Amycolatopsis azurea DSM 43854.</title>
        <authorList>
            <person name="Khatri I."/>
            <person name="Kaur I."/>
            <person name="Subramanian S."/>
            <person name="Mayilraj S."/>
        </authorList>
    </citation>
    <scope>NUCLEOTIDE SEQUENCE [LARGE SCALE GENOMIC DNA]</scope>
    <source>
        <strain evidence="10 12">DSM 43854</strain>
    </source>
</reference>
<proteinExistence type="inferred from homology"/>
<comment type="pathway">
    <text evidence="1">Antibiotic biosynthesis; vancomycin biosynthesis.</text>
</comment>
<evidence type="ECO:0000256" key="9">
    <source>
        <dbReference type="RuleBase" id="RU000461"/>
    </source>
</evidence>
<evidence type="ECO:0000256" key="5">
    <source>
        <dbReference type="ARBA" id="ARBA00023002"/>
    </source>
</evidence>
<comment type="similarity">
    <text evidence="2 9">Belongs to the cytochrome P450 family.</text>
</comment>
<evidence type="ECO:0000313" key="10">
    <source>
        <dbReference type="EMBL" id="EMD25135.1"/>
    </source>
</evidence>
<dbReference type="SUPFAM" id="SSF48264">
    <property type="entry name" value="Cytochrome P450"/>
    <property type="match status" value="1"/>
</dbReference>
<dbReference type="Gene3D" id="1.10.630.10">
    <property type="entry name" value="Cytochrome P450"/>
    <property type="match status" value="1"/>
</dbReference>
<evidence type="ECO:0000256" key="1">
    <source>
        <dbReference type="ARBA" id="ARBA00004660"/>
    </source>
</evidence>
<dbReference type="PROSITE" id="PS00086">
    <property type="entry name" value="CYTOCHROME_P450"/>
    <property type="match status" value="1"/>
</dbReference>
<dbReference type="EMBL" id="MUXN01000027">
    <property type="protein sequence ID" value="OOC01708.1"/>
    <property type="molecule type" value="Genomic_DNA"/>
</dbReference>
<keyword evidence="7 9" id="KW-0503">Monooxygenase</keyword>
<dbReference type="GO" id="GO:0005506">
    <property type="term" value="F:iron ion binding"/>
    <property type="evidence" value="ECO:0007669"/>
    <property type="project" value="InterPro"/>
</dbReference>
<dbReference type="GO" id="GO:0004497">
    <property type="term" value="F:monooxygenase activity"/>
    <property type="evidence" value="ECO:0007669"/>
    <property type="project" value="UniProtKB-KW"/>
</dbReference>
<protein>
    <submittedName>
        <fullName evidence="10 11">Cytochrome</fullName>
    </submittedName>
</protein>
<dbReference type="Proteomes" id="UP000014137">
    <property type="component" value="Unassembled WGS sequence"/>
</dbReference>
<evidence type="ECO:0000256" key="8">
    <source>
        <dbReference type="ARBA" id="ARBA00055433"/>
    </source>
</evidence>
<dbReference type="PANTHER" id="PTHR46696:SF6">
    <property type="entry name" value="P450, PUTATIVE (EUROFUNG)-RELATED"/>
    <property type="match status" value="1"/>
</dbReference>
<name>M2PZK9_9PSEU</name>
<keyword evidence="5 9" id="KW-0560">Oxidoreductase</keyword>
<organism evidence="10 12">
    <name type="scientific">Amycolatopsis azurea DSM 43854</name>
    <dbReference type="NCBI Taxonomy" id="1238180"/>
    <lineage>
        <taxon>Bacteria</taxon>
        <taxon>Bacillati</taxon>
        <taxon>Actinomycetota</taxon>
        <taxon>Actinomycetes</taxon>
        <taxon>Pseudonocardiales</taxon>
        <taxon>Pseudonocardiaceae</taxon>
        <taxon>Amycolatopsis</taxon>
    </lineage>
</organism>
<dbReference type="GO" id="GO:0016705">
    <property type="term" value="F:oxidoreductase activity, acting on paired donors, with incorporation or reduction of molecular oxygen"/>
    <property type="evidence" value="ECO:0007669"/>
    <property type="project" value="InterPro"/>
</dbReference>
<gene>
    <name evidence="11" type="ORF">B0293_35840</name>
    <name evidence="10" type="ORF">C791_5144</name>
</gene>
<evidence type="ECO:0000313" key="11">
    <source>
        <dbReference type="EMBL" id="OOC01708.1"/>
    </source>
</evidence>
<dbReference type="InterPro" id="IPR002397">
    <property type="entry name" value="Cyt_P450_B"/>
</dbReference>
<dbReference type="CDD" id="cd11031">
    <property type="entry name" value="Cyp158A-like"/>
    <property type="match status" value="1"/>
</dbReference>
<evidence type="ECO:0000256" key="7">
    <source>
        <dbReference type="ARBA" id="ARBA00023033"/>
    </source>
</evidence>
<dbReference type="OrthoDB" id="3218463at2"/>
<dbReference type="PRINTS" id="PR00385">
    <property type="entry name" value="P450"/>
</dbReference>
<dbReference type="PATRIC" id="fig|1238180.3.peg.5059"/>
<dbReference type="PANTHER" id="PTHR46696">
    <property type="entry name" value="P450, PUTATIVE (EUROFUNG)-RELATED"/>
    <property type="match status" value="1"/>
</dbReference>
<evidence type="ECO:0000256" key="2">
    <source>
        <dbReference type="ARBA" id="ARBA00010617"/>
    </source>
</evidence>
<keyword evidence="4 9" id="KW-0479">Metal-binding</keyword>
<dbReference type="GO" id="GO:0020037">
    <property type="term" value="F:heme binding"/>
    <property type="evidence" value="ECO:0007669"/>
    <property type="project" value="InterPro"/>
</dbReference>
<dbReference type="Pfam" id="PF00067">
    <property type="entry name" value="p450"/>
    <property type="match status" value="1"/>
</dbReference>
<dbReference type="InterPro" id="IPR036396">
    <property type="entry name" value="Cyt_P450_sf"/>
</dbReference>
<evidence type="ECO:0000256" key="6">
    <source>
        <dbReference type="ARBA" id="ARBA00023004"/>
    </source>
</evidence>
<dbReference type="AlphaFoldDB" id="M2PZK9"/>
<dbReference type="Proteomes" id="UP000188551">
    <property type="component" value="Unassembled WGS sequence"/>
</dbReference>
<dbReference type="InterPro" id="IPR001128">
    <property type="entry name" value="Cyt_P450"/>
</dbReference>
<sequence length="419" mass="45391">MPTVRALCDHATTTPKEPSMTLPSFPFPTEAALAPPAEWAEFRAKCPVAKVTLASGDEAALITRYADVKKVLSDPRFTRPTPADKAARVADTESGGVFNSEMAGVIPQHGEAHLKWRRMLGKWFTAKRMTALRPRMEAMAVRLIDEMVAKGEPADLKAGLAFPLPVWVICDMLGVPDTDRERFAHWSDVMLSMTRYTQAEFDVAQTEFGRYLGGHIAAKRAEPGEDILSSLITDTDADGEHWSDALLVATGIGLLIAGHETTANMIAKMVAMLLEDRSRWEALLADRSLIRTAVEESLRMDANAGIGMSRFLTEDFEVGGTTLPPGTTAMCSMASANRDEDAFEGAAEMTLDRSPNAHLAFGAGAHVCLGQPLARTELQVVLGVLLEKLPTLELAVAAADLRKVEGLAVGGLRELPVRW</sequence>